<dbReference type="RefSeq" id="WP_179762711.1">
    <property type="nucleotide sequence ID" value="NZ_BAAAJZ010000011.1"/>
</dbReference>
<organism evidence="6 7">
    <name type="scientific">Pseudonocardia alni</name>
    <name type="common">Amycolata alni</name>
    <dbReference type="NCBI Taxonomy" id="33907"/>
    <lineage>
        <taxon>Bacteria</taxon>
        <taxon>Bacillati</taxon>
        <taxon>Actinomycetota</taxon>
        <taxon>Actinomycetes</taxon>
        <taxon>Pseudonocardiales</taxon>
        <taxon>Pseudonocardiaceae</taxon>
        <taxon>Pseudonocardia</taxon>
    </lineage>
</organism>
<accession>A0A852W857</accession>
<protein>
    <submittedName>
        <fullName evidence="6">IclR family acetate operon transcriptional repressor</fullName>
    </submittedName>
</protein>
<evidence type="ECO:0000259" key="4">
    <source>
        <dbReference type="PROSITE" id="PS51077"/>
    </source>
</evidence>
<proteinExistence type="predicted"/>
<dbReference type="SMART" id="SM00346">
    <property type="entry name" value="HTH_ICLR"/>
    <property type="match status" value="1"/>
</dbReference>
<comment type="caution">
    <text evidence="6">The sequence shown here is derived from an EMBL/GenBank/DDBJ whole genome shotgun (WGS) entry which is preliminary data.</text>
</comment>
<dbReference type="Pfam" id="PF01614">
    <property type="entry name" value="IclR_C"/>
    <property type="match status" value="1"/>
</dbReference>
<dbReference type="InterPro" id="IPR014757">
    <property type="entry name" value="Tscrpt_reg_IclR_C"/>
</dbReference>
<dbReference type="AlphaFoldDB" id="A0A852W857"/>
<dbReference type="GeneID" id="98055177"/>
<dbReference type="InterPro" id="IPR050707">
    <property type="entry name" value="HTH_MetabolicPath_Reg"/>
</dbReference>
<keyword evidence="7" id="KW-1185">Reference proteome</keyword>
<dbReference type="InterPro" id="IPR005471">
    <property type="entry name" value="Tscrpt_reg_IclR_N"/>
</dbReference>
<dbReference type="InterPro" id="IPR036390">
    <property type="entry name" value="WH_DNA-bd_sf"/>
</dbReference>
<dbReference type="GO" id="GO:0045892">
    <property type="term" value="P:negative regulation of DNA-templated transcription"/>
    <property type="evidence" value="ECO:0007669"/>
    <property type="project" value="TreeGrafter"/>
</dbReference>
<evidence type="ECO:0000259" key="5">
    <source>
        <dbReference type="PROSITE" id="PS51078"/>
    </source>
</evidence>
<dbReference type="GO" id="GO:0003677">
    <property type="term" value="F:DNA binding"/>
    <property type="evidence" value="ECO:0007669"/>
    <property type="project" value="UniProtKB-KW"/>
</dbReference>
<keyword evidence="1" id="KW-0805">Transcription regulation</keyword>
<feature type="domain" description="IclR-ED" evidence="5">
    <location>
        <begin position="65"/>
        <end position="247"/>
    </location>
</feature>
<sequence>MAPTNSVVTAVRVLEAVGERQPVGLSDLARAVALPKSTVQRTLRTLAEVGWCVTDDTARWRLTYRAFAVGNQARDAGGLRAVAVPVLHELQLATGETVHLAAPDGRELVLLERLDTAHRLRAFLPLGHRIPLHASATGQAYLAACTPAEVDAYLAGPLEPSTRHTVVDPDLLRARIAEVRERGWSVNPEGLSDGIAAVGAPVLGPDGRPVGALSVSGPTVRMSEEVFDDHGRAAADAARRISRDLGARP</sequence>
<dbReference type="Gene3D" id="1.10.10.10">
    <property type="entry name" value="Winged helix-like DNA-binding domain superfamily/Winged helix DNA-binding domain"/>
    <property type="match status" value="1"/>
</dbReference>
<dbReference type="InterPro" id="IPR029016">
    <property type="entry name" value="GAF-like_dom_sf"/>
</dbReference>
<dbReference type="Pfam" id="PF09339">
    <property type="entry name" value="HTH_IclR"/>
    <property type="match status" value="1"/>
</dbReference>
<feature type="domain" description="HTH iclR-type" evidence="4">
    <location>
        <begin position="4"/>
        <end position="64"/>
    </location>
</feature>
<dbReference type="PROSITE" id="PS51078">
    <property type="entry name" value="ICLR_ED"/>
    <property type="match status" value="1"/>
</dbReference>
<evidence type="ECO:0000256" key="1">
    <source>
        <dbReference type="ARBA" id="ARBA00023015"/>
    </source>
</evidence>
<evidence type="ECO:0000256" key="3">
    <source>
        <dbReference type="ARBA" id="ARBA00023163"/>
    </source>
</evidence>
<dbReference type="PANTHER" id="PTHR30136">
    <property type="entry name" value="HELIX-TURN-HELIX TRANSCRIPTIONAL REGULATOR, ICLR FAMILY"/>
    <property type="match status" value="1"/>
</dbReference>
<evidence type="ECO:0000313" key="7">
    <source>
        <dbReference type="Proteomes" id="UP000549695"/>
    </source>
</evidence>
<reference evidence="6 7" key="1">
    <citation type="submission" date="2020-07" db="EMBL/GenBank/DDBJ databases">
        <title>Sequencing the genomes of 1000 actinobacteria strains.</title>
        <authorList>
            <person name="Klenk H.-P."/>
        </authorList>
    </citation>
    <scope>NUCLEOTIDE SEQUENCE [LARGE SCALE GENOMIC DNA]</scope>
    <source>
        <strain evidence="6 7">DSM 44749</strain>
    </source>
</reference>
<evidence type="ECO:0000313" key="6">
    <source>
        <dbReference type="EMBL" id="NYG05258.1"/>
    </source>
</evidence>
<dbReference type="Gene3D" id="3.30.450.40">
    <property type="match status" value="1"/>
</dbReference>
<dbReference type="Proteomes" id="UP000549695">
    <property type="component" value="Unassembled WGS sequence"/>
</dbReference>
<dbReference type="SUPFAM" id="SSF55781">
    <property type="entry name" value="GAF domain-like"/>
    <property type="match status" value="1"/>
</dbReference>
<dbReference type="PROSITE" id="PS51077">
    <property type="entry name" value="HTH_ICLR"/>
    <property type="match status" value="1"/>
</dbReference>
<name>A0A852W857_PSEA5</name>
<dbReference type="SUPFAM" id="SSF46785">
    <property type="entry name" value="Winged helix' DNA-binding domain"/>
    <property type="match status" value="1"/>
</dbReference>
<keyword evidence="3" id="KW-0804">Transcription</keyword>
<dbReference type="GO" id="GO:0003700">
    <property type="term" value="F:DNA-binding transcription factor activity"/>
    <property type="evidence" value="ECO:0007669"/>
    <property type="project" value="TreeGrafter"/>
</dbReference>
<dbReference type="EMBL" id="JACCCZ010000001">
    <property type="protein sequence ID" value="NYG05258.1"/>
    <property type="molecule type" value="Genomic_DNA"/>
</dbReference>
<keyword evidence="2" id="KW-0238">DNA-binding</keyword>
<dbReference type="InterPro" id="IPR036388">
    <property type="entry name" value="WH-like_DNA-bd_sf"/>
</dbReference>
<gene>
    <name evidence="6" type="ORF">HDA37_005543</name>
</gene>
<dbReference type="PANTHER" id="PTHR30136:SF24">
    <property type="entry name" value="HTH-TYPE TRANSCRIPTIONAL REPRESSOR ALLR"/>
    <property type="match status" value="1"/>
</dbReference>
<evidence type="ECO:0000256" key="2">
    <source>
        <dbReference type="ARBA" id="ARBA00023125"/>
    </source>
</evidence>